<keyword evidence="4" id="KW-0112">Calmodulin-binding</keyword>
<keyword evidence="2" id="KW-0963">Cytoplasm</keyword>
<comment type="subcellular location">
    <subcellularLocation>
        <location evidence="1">Cytoplasm</location>
    </subcellularLocation>
</comment>
<dbReference type="AlphaFoldDB" id="A0A4S8IKY9"/>
<dbReference type="Proteomes" id="UP000317650">
    <property type="component" value="Chromosome 6"/>
</dbReference>
<organism evidence="8 9">
    <name type="scientific">Musa balbisiana</name>
    <name type="common">Banana</name>
    <dbReference type="NCBI Taxonomy" id="52838"/>
    <lineage>
        <taxon>Eukaryota</taxon>
        <taxon>Viridiplantae</taxon>
        <taxon>Streptophyta</taxon>
        <taxon>Embryophyta</taxon>
        <taxon>Tracheophyta</taxon>
        <taxon>Spermatophyta</taxon>
        <taxon>Magnoliopsida</taxon>
        <taxon>Liliopsida</taxon>
        <taxon>Zingiberales</taxon>
        <taxon>Musaceae</taxon>
        <taxon>Musa</taxon>
    </lineage>
</organism>
<dbReference type="GO" id="GO:0005516">
    <property type="term" value="F:calmodulin binding"/>
    <property type="evidence" value="ECO:0007669"/>
    <property type="project" value="UniProtKB-KW"/>
</dbReference>
<name>A0A4S8IKY9_MUSBA</name>
<gene>
    <name evidence="8" type="ORF">C4D60_Mb06t06120</name>
</gene>
<evidence type="ECO:0000256" key="3">
    <source>
        <dbReference type="ARBA" id="ARBA00022737"/>
    </source>
</evidence>
<dbReference type="InterPro" id="IPR000048">
    <property type="entry name" value="IQ_motif_EF-hand-BS"/>
</dbReference>
<evidence type="ECO:0000256" key="2">
    <source>
        <dbReference type="ARBA" id="ARBA00022490"/>
    </source>
</evidence>
<protein>
    <recommendedName>
        <fullName evidence="10">DUF4005 domain-containing protein</fullName>
    </recommendedName>
</protein>
<dbReference type="EMBL" id="PYDT01000009">
    <property type="protein sequence ID" value="THU49113.1"/>
    <property type="molecule type" value="Genomic_DNA"/>
</dbReference>
<sequence length="542" mass="60463">MVMINTPELPVLCICLFPDVELSLTMVASPHHTRKIKNSKKAFESTVLQLIRLETKPDFTKLIPTLCTSELGNLLPKRKCLKKWVAQGSVLKSFIGLKAQEKNDAEKRGGSENGKSRKWKKLWRTASGEQLSLWRGSKGSSHRSVASEASDVSSLADAFTAAVATVVRAPPKDFRVVSQEWAALRIQTAFRGFLARRALKALKGIVRLQAIVRGRQVRNQAAVTLRCMQALVRVQARIRARRVRMSTEGQAVQKMLEARRSQQDLLKEAEEGWCDSQGTLEAIRARLQKRQEGVLKRERAIAYAMSQESGQHSFSSQKTCSYWSSCFAFCQQSKSTVNGRPSQTTASLRHNDFDKNNAKWSWLDLWMAAKPWENRLMEEKAQNMCGISSSHSEPCLVKTKKNNTTTRISSKPPTTPINLSCRTHSSPSTELHYNESSASSSVCTLTPISSTIGLASERTEDNSYKSRPRYMNLTESIKAKKKPVGAHTATTQRLQSSDAQFQRKALADINMNSDACSNHKALSSKLVATFPPRDKKSIGVCE</sequence>
<proteinExistence type="inferred from homology"/>
<dbReference type="FunFam" id="1.20.5.190:FF:000062">
    <property type="entry name" value="IQ-domain 11"/>
    <property type="match status" value="1"/>
</dbReference>
<evidence type="ECO:0008006" key="10">
    <source>
        <dbReference type="Google" id="ProtNLM"/>
    </source>
</evidence>
<keyword evidence="3" id="KW-0677">Repeat</keyword>
<dbReference type="GO" id="GO:0005737">
    <property type="term" value="C:cytoplasm"/>
    <property type="evidence" value="ECO:0007669"/>
    <property type="project" value="UniProtKB-SubCell"/>
</dbReference>
<comment type="caution">
    <text evidence="8">The sequence shown here is derived from an EMBL/GenBank/DDBJ whole genome shotgun (WGS) entry which is preliminary data.</text>
</comment>
<evidence type="ECO:0000313" key="9">
    <source>
        <dbReference type="Proteomes" id="UP000317650"/>
    </source>
</evidence>
<keyword evidence="9" id="KW-1185">Reference proteome</keyword>
<dbReference type="PANTHER" id="PTHR32295:SF95">
    <property type="entry name" value="PROTEIN IQ-DOMAIN 6"/>
    <property type="match status" value="1"/>
</dbReference>
<comment type="subunit">
    <text evidence="6">Binds to multiple calmodulin (CaM) in the presence of Ca(2+) and CaM-like proteins.</text>
</comment>
<evidence type="ECO:0000313" key="8">
    <source>
        <dbReference type="EMBL" id="THU49113.1"/>
    </source>
</evidence>
<evidence type="ECO:0000256" key="1">
    <source>
        <dbReference type="ARBA" id="ARBA00004496"/>
    </source>
</evidence>
<dbReference type="CDD" id="cd23767">
    <property type="entry name" value="IQCD"/>
    <property type="match status" value="1"/>
</dbReference>
<evidence type="ECO:0000256" key="6">
    <source>
        <dbReference type="ARBA" id="ARBA00024378"/>
    </source>
</evidence>
<dbReference type="PROSITE" id="PS50096">
    <property type="entry name" value="IQ"/>
    <property type="match status" value="2"/>
</dbReference>
<evidence type="ECO:0000256" key="7">
    <source>
        <dbReference type="SAM" id="MobiDB-lite"/>
    </source>
</evidence>
<feature type="region of interest" description="Disordered" evidence="7">
    <location>
        <begin position="400"/>
        <end position="423"/>
    </location>
</feature>
<evidence type="ECO:0000256" key="5">
    <source>
        <dbReference type="ARBA" id="ARBA00024341"/>
    </source>
</evidence>
<evidence type="ECO:0000256" key="4">
    <source>
        <dbReference type="ARBA" id="ARBA00022860"/>
    </source>
</evidence>
<comment type="similarity">
    <text evidence="5">Belongs to the IQD family.</text>
</comment>
<dbReference type="Pfam" id="PF00612">
    <property type="entry name" value="IQ"/>
    <property type="match status" value="1"/>
</dbReference>
<feature type="compositionally biased region" description="Polar residues" evidence="7">
    <location>
        <begin position="402"/>
        <end position="423"/>
    </location>
</feature>
<accession>A0A4S8IKY9</accession>
<reference evidence="8 9" key="1">
    <citation type="journal article" date="2019" name="Nat. Plants">
        <title>Genome sequencing of Musa balbisiana reveals subgenome evolution and function divergence in polyploid bananas.</title>
        <authorList>
            <person name="Yao X."/>
        </authorList>
    </citation>
    <scope>NUCLEOTIDE SEQUENCE [LARGE SCALE GENOMIC DNA]</scope>
    <source>
        <strain evidence="9">cv. DH-PKW</strain>
        <tissue evidence="8">Leaves</tissue>
    </source>
</reference>
<dbReference type="PANTHER" id="PTHR32295">
    <property type="entry name" value="IQ-DOMAIN 5-RELATED"/>
    <property type="match status" value="1"/>
</dbReference>